<evidence type="ECO:0000313" key="3">
    <source>
        <dbReference type="Proteomes" id="UP000808906"/>
    </source>
</evidence>
<sequence length="130" mass="13789">MSQPMIDSARLQFSGLSAEDFEDVPEIGEQRTYTIIATCQSHTERAMANEGTRKSVNMKVVRVLSGVDKSIEEPAADEPSLFDQPPADQSDEPEGDDEDQGDDADDEGASVSSIGTGFSGGPQFSAGDGE</sequence>
<dbReference type="InterPro" id="IPR055595">
    <property type="entry name" value="DUF7171"/>
</dbReference>
<gene>
    <name evidence="2" type="ORF">GS441_21870</name>
</gene>
<dbReference type="Pfam" id="PF23785">
    <property type="entry name" value="DUF7171"/>
    <property type="match status" value="1"/>
</dbReference>
<evidence type="ECO:0000256" key="1">
    <source>
        <dbReference type="SAM" id="MobiDB-lite"/>
    </source>
</evidence>
<feature type="compositionally biased region" description="Acidic residues" evidence="1">
    <location>
        <begin position="89"/>
        <end position="108"/>
    </location>
</feature>
<dbReference type="EMBL" id="WUXR01000017">
    <property type="protein sequence ID" value="MBM4567967.1"/>
    <property type="molecule type" value="Genomic_DNA"/>
</dbReference>
<evidence type="ECO:0000313" key="2">
    <source>
        <dbReference type="EMBL" id="MBM4567967.1"/>
    </source>
</evidence>
<dbReference type="Proteomes" id="UP000808906">
    <property type="component" value="Unassembled WGS sequence"/>
</dbReference>
<feature type="region of interest" description="Disordered" evidence="1">
    <location>
        <begin position="69"/>
        <end position="130"/>
    </location>
</feature>
<accession>A0A9Q2PED3</accession>
<dbReference type="AlphaFoldDB" id="A0A9Q2PED3"/>
<comment type="caution">
    <text evidence="2">The sequence shown here is derived from an EMBL/GenBank/DDBJ whole genome shotgun (WGS) entry which is preliminary data.</text>
</comment>
<reference evidence="2" key="1">
    <citation type="submission" date="2019-11" db="EMBL/GenBank/DDBJ databases">
        <title>Spread of Macrolides and rifampicin resistant Rhodococcus equi in clinical isolates in the USA.</title>
        <authorList>
            <person name="Alvarez-Narvaez S."/>
            <person name="Huber L."/>
            <person name="Cohen N.D."/>
            <person name="Slovis N."/>
            <person name="Greiter M."/>
            <person name="Giguere S."/>
            <person name="Hart K."/>
        </authorList>
    </citation>
    <scope>NUCLEOTIDE SEQUENCE</scope>
    <source>
        <strain evidence="2">Lh_17</strain>
    </source>
</reference>
<protein>
    <submittedName>
        <fullName evidence="2">Uncharacterized protein</fullName>
    </submittedName>
</protein>
<organism evidence="2 3">
    <name type="scientific">Rhodococcus hoagii</name>
    <name type="common">Corynebacterium equii</name>
    <dbReference type="NCBI Taxonomy" id="43767"/>
    <lineage>
        <taxon>Bacteria</taxon>
        <taxon>Bacillati</taxon>
        <taxon>Actinomycetota</taxon>
        <taxon>Actinomycetes</taxon>
        <taxon>Mycobacteriales</taxon>
        <taxon>Nocardiaceae</taxon>
        <taxon>Prescottella</taxon>
    </lineage>
</organism>
<proteinExistence type="predicted"/>
<name>A0A9Q2PED3_RHOHA</name>